<feature type="compositionally biased region" description="Basic and acidic residues" evidence="1">
    <location>
        <begin position="15"/>
        <end position="27"/>
    </location>
</feature>
<name>F2AKM5_RHOBT</name>
<protein>
    <submittedName>
        <fullName evidence="2">Uncharacterized protein</fullName>
    </submittedName>
</protein>
<evidence type="ECO:0000313" key="2">
    <source>
        <dbReference type="EMBL" id="EGF29774.1"/>
    </source>
</evidence>
<dbReference type="EMBL" id="AFAR01000010">
    <property type="protein sequence ID" value="EGF29774.1"/>
    <property type="molecule type" value="Genomic_DNA"/>
</dbReference>
<dbReference type="AlphaFoldDB" id="F2AKM5"/>
<feature type="region of interest" description="Disordered" evidence="1">
    <location>
        <begin position="1"/>
        <end position="33"/>
    </location>
</feature>
<evidence type="ECO:0000313" key="3">
    <source>
        <dbReference type="Proteomes" id="UP000006222"/>
    </source>
</evidence>
<comment type="caution">
    <text evidence="2">The sequence shown here is derived from an EMBL/GenBank/DDBJ whole genome shotgun (WGS) entry which is preliminary data.</text>
</comment>
<accession>F2AKM5</accession>
<reference evidence="2 3" key="1">
    <citation type="journal article" date="2013" name="Mar. Genomics">
        <title>Expression of sulfatases in Rhodopirellula baltica and the diversity of sulfatases in the genus Rhodopirellula.</title>
        <authorList>
            <person name="Wegner C.E."/>
            <person name="Richter-Heitmann T."/>
            <person name="Klindworth A."/>
            <person name="Klockow C."/>
            <person name="Richter M."/>
            <person name="Achstetter T."/>
            <person name="Glockner F.O."/>
            <person name="Harder J."/>
        </authorList>
    </citation>
    <scope>NUCLEOTIDE SEQUENCE [LARGE SCALE GENOMIC DNA]</scope>
    <source>
        <strain evidence="2 3">WH47</strain>
    </source>
</reference>
<sequence>MYRGGEFFPNKSHRGSGESARENDPSARYDAAGVPSITSANNFANVLSPSP</sequence>
<organism evidence="2 3">
    <name type="scientific">Rhodopirellula baltica WH47</name>
    <dbReference type="NCBI Taxonomy" id="991778"/>
    <lineage>
        <taxon>Bacteria</taxon>
        <taxon>Pseudomonadati</taxon>
        <taxon>Planctomycetota</taxon>
        <taxon>Planctomycetia</taxon>
        <taxon>Pirellulales</taxon>
        <taxon>Pirellulaceae</taxon>
        <taxon>Rhodopirellula</taxon>
    </lineage>
</organism>
<gene>
    <name evidence="2" type="ORF">RBWH47_02325</name>
</gene>
<evidence type="ECO:0000256" key="1">
    <source>
        <dbReference type="SAM" id="MobiDB-lite"/>
    </source>
</evidence>
<dbReference type="PATRIC" id="fig|991778.3.peg.207"/>
<dbReference type="Proteomes" id="UP000006222">
    <property type="component" value="Unassembled WGS sequence"/>
</dbReference>
<proteinExistence type="predicted"/>